<organism evidence="2 3">
    <name type="scientific">Spirosoma aureum</name>
    <dbReference type="NCBI Taxonomy" id="2692134"/>
    <lineage>
        <taxon>Bacteria</taxon>
        <taxon>Pseudomonadati</taxon>
        <taxon>Bacteroidota</taxon>
        <taxon>Cytophagia</taxon>
        <taxon>Cytophagales</taxon>
        <taxon>Cytophagaceae</taxon>
        <taxon>Spirosoma</taxon>
    </lineage>
</organism>
<reference evidence="2 3" key="1">
    <citation type="submission" date="2020-03" db="EMBL/GenBank/DDBJ databases">
        <authorList>
            <person name="Kim M.K."/>
        </authorList>
    </citation>
    <scope>NUCLEOTIDE SEQUENCE [LARGE SCALE GENOMIC DNA]</scope>
    <source>
        <strain evidence="2 3">BT328</strain>
    </source>
</reference>
<evidence type="ECO:0000259" key="1">
    <source>
        <dbReference type="Pfam" id="PF01471"/>
    </source>
</evidence>
<accession>A0A6G9AJB7</accession>
<evidence type="ECO:0000313" key="2">
    <source>
        <dbReference type="EMBL" id="QIP12434.1"/>
    </source>
</evidence>
<dbReference type="SUPFAM" id="SSF47090">
    <property type="entry name" value="PGBD-like"/>
    <property type="match status" value="1"/>
</dbReference>
<dbReference type="Gene3D" id="1.10.101.10">
    <property type="entry name" value="PGBD-like superfamily/PGBD"/>
    <property type="match status" value="1"/>
</dbReference>
<dbReference type="KEGG" id="spib:G8759_07240"/>
<gene>
    <name evidence="2" type="ORF">G8759_07240</name>
</gene>
<dbReference type="InterPro" id="IPR002477">
    <property type="entry name" value="Peptidoglycan-bd-like"/>
</dbReference>
<keyword evidence="3" id="KW-1185">Reference proteome</keyword>
<feature type="domain" description="Peptidoglycan binding-like" evidence="1">
    <location>
        <begin position="21"/>
        <end position="83"/>
    </location>
</feature>
<proteinExistence type="predicted"/>
<dbReference type="Proteomes" id="UP000501802">
    <property type="component" value="Chromosome"/>
</dbReference>
<evidence type="ECO:0000313" key="3">
    <source>
        <dbReference type="Proteomes" id="UP000501802"/>
    </source>
</evidence>
<dbReference type="RefSeq" id="WP_167206564.1">
    <property type="nucleotide sequence ID" value="NZ_CP050063.1"/>
</dbReference>
<dbReference type="InterPro" id="IPR036365">
    <property type="entry name" value="PGBD-like_sf"/>
</dbReference>
<name>A0A6G9AJB7_9BACT</name>
<dbReference type="Pfam" id="PF01471">
    <property type="entry name" value="PG_binding_1"/>
    <property type="match status" value="1"/>
</dbReference>
<sequence>MIKTSYQNELLFSDTLKKGSQGPDVRRIQEWLCLSALRYPQAVLTTAIDGQFGPATERALQNFQAVLKLPKTGIVTSELFARLSAPLSTAFQAKPTVSDTRKAVVQVAKAHLNQRSAEIQTDDGQNLGPWVRGYCDGFDGLPFKWCVGFVQTVLDQVASAHGRNFTSIMPQTLSCDTMALSGKDNGRLLDSALIRKKPDRIRIGDVFILRNPQDNDWFHTGIITAVLGDAIETLEGNTDLKGGSNGTAVFARVRNIQNATIDVFSIEGL</sequence>
<dbReference type="EMBL" id="CP050063">
    <property type="protein sequence ID" value="QIP12434.1"/>
    <property type="molecule type" value="Genomic_DNA"/>
</dbReference>
<protein>
    <submittedName>
        <fullName evidence="2">Peptidoglycan-binding protein</fullName>
    </submittedName>
</protein>
<dbReference type="InterPro" id="IPR036366">
    <property type="entry name" value="PGBDSf"/>
</dbReference>
<dbReference type="AlphaFoldDB" id="A0A6G9AJB7"/>